<name>A0ABP7L3U4_9SPHN</name>
<feature type="transmembrane region" description="Helical" evidence="1">
    <location>
        <begin position="251"/>
        <end position="272"/>
    </location>
</feature>
<keyword evidence="1" id="KW-0812">Transmembrane</keyword>
<dbReference type="PANTHER" id="PTHR39430:SF1">
    <property type="entry name" value="PROTEASE"/>
    <property type="match status" value="1"/>
</dbReference>
<feature type="transmembrane region" description="Helical" evidence="1">
    <location>
        <begin position="90"/>
        <end position="113"/>
    </location>
</feature>
<evidence type="ECO:0000313" key="3">
    <source>
        <dbReference type="EMBL" id="GAA3891792.1"/>
    </source>
</evidence>
<reference evidence="4" key="1">
    <citation type="journal article" date="2019" name="Int. J. Syst. Evol. Microbiol.">
        <title>The Global Catalogue of Microorganisms (GCM) 10K type strain sequencing project: providing services to taxonomists for standard genome sequencing and annotation.</title>
        <authorList>
            <consortium name="The Broad Institute Genomics Platform"/>
            <consortium name="The Broad Institute Genome Sequencing Center for Infectious Disease"/>
            <person name="Wu L."/>
            <person name="Ma J."/>
        </authorList>
    </citation>
    <scope>NUCLEOTIDE SEQUENCE [LARGE SCALE GENOMIC DNA]</scope>
    <source>
        <strain evidence="4">JCM 17543</strain>
    </source>
</reference>
<feature type="transmembrane region" description="Helical" evidence="1">
    <location>
        <begin position="213"/>
        <end position="231"/>
    </location>
</feature>
<keyword evidence="3" id="KW-0378">Hydrolase</keyword>
<keyword evidence="1" id="KW-0472">Membrane</keyword>
<proteinExistence type="predicted"/>
<accession>A0ABP7L3U4</accession>
<feature type="transmembrane region" description="Helical" evidence="1">
    <location>
        <begin position="21"/>
        <end position="45"/>
    </location>
</feature>
<keyword evidence="3" id="KW-0482">Metalloprotease</keyword>
<comment type="caution">
    <text evidence="3">The sequence shown here is derived from an EMBL/GenBank/DDBJ whole genome shotgun (WGS) entry which is preliminary data.</text>
</comment>
<feature type="transmembrane region" description="Helical" evidence="1">
    <location>
        <begin position="156"/>
        <end position="175"/>
    </location>
</feature>
<feature type="domain" description="CAAX prenyl protease 2/Lysostaphin resistance protein A-like" evidence="2">
    <location>
        <begin position="124"/>
        <end position="217"/>
    </location>
</feature>
<gene>
    <name evidence="3" type="ORF">GCM10022276_08630</name>
</gene>
<dbReference type="Proteomes" id="UP001500827">
    <property type="component" value="Unassembled WGS sequence"/>
</dbReference>
<sequence>MSYTNRDGGRRRLIDHPFVSMVVAILLFAAASALAIIAASSLPLLQDGLKQAVQVVITVGFGLAAYKLGIRHLGEEPRDDLQLNKALSQAAIGLIAGLALFSAVVGVAALLGSYRIVSCCSTTNLLPELFVAAIMPGFMEELFFRGILFRWLEEMGGSWIALFVTSALFGLAHAWNPNSNVLASIFIAVEAGVLLGGAYMLTRSLWMPIGLHAAWNFTQGYLFGVPVSGVAEKGLVGAKLSGPELLTGGPFGLEASAIALVLATGAGVVMVIKAFRCGRSVPPPWRAPIT</sequence>
<dbReference type="EMBL" id="BAABBM010000001">
    <property type="protein sequence ID" value="GAA3891792.1"/>
    <property type="molecule type" value="Genomic_DNA"/>
</dbReference>
<feature type="transmembrane region" description="Helical" evidence="1">
    <location>
        <begin position="51"/>
        <end position="69"/>
    </location>
</feature>
<feature type="transmembrane region" description="Helical" evidence="1">
    <location>
        <begin position="181"/>
        <end position="201"/>
    </location>
</feature>
<evidence type="ECO:0000313" key="4">
    <source>
        <dbReference type="Proteomes" id="UP001500827"/>
    </source>
</evidence>
<keyword evidence="1" id="KW-1133">Transmembrane helix</keyword>
<evidence type="ECO:0000259" key="2">
    <source>
        <dbReference type="Pfam" id="PF02517"/>
    </source>
</evidence>
<dbReference type="GO" id="GO:0008237">
    <property type="term" value="F:metallopeptidase activity"/>
    <property type="evidence" value="ECO:0007669"/>
    <property type="project" value="UniProtKB-KW"/>
</dbReference>
<protein>
    <submittedName>
        <fullName evidence="3">CPBP family intramembrane metalloprotease</fullName>
    </submittedName>
</protein>
<evidence type="ECO:0000256" key="1">
    <source>
        <dbReference type="SAM" id="Phobius"/>
    </source>
</evidence>
<dbReference type="InterPro" id="IPR003675">
    <property type="entry name" value="Rce1/LyrA-like_dom"/>
</dbReference>
<keyword evidence="3" id="KW-0645">Protease</keyword>
<organism evidence="3 4">
    <name type="scientific">Sphingomonas limnosediminicola</name>
    <dbReference type="NCBI Taxonomy" id="940133"/>
    <lineage>
        <taxon>Bacteria</taxon>
        <taxon>Pseudomonadati</taxon>
        <taxon>Pseudomonadota</taxon>
        <taxon>Alphaproteobacteria</taxon>
        <taxon>Sphingomonadales</taxon>
        <taxon>Sphingomonadaceae</taxon>
        <taxon>Sphingomonas</taxon>
    </lineage>
</organism>
<dbReference type="PANTHER" id="PTHR39430">
    <property type="entry name" value="MEMBRANE-ASSOCIATED PROTEASE-RELATED"/>
    <property type="match status" value="1"/>
</dbReference>
<feature type="transmembrane region" description="Helical" evidence="1">
    <location>
        <begin position="125"/>
        <end position="144"/>
    </location>
</feature>
<dbReference type="Pfam" id="PF02517">
    <property type="entry name" value="Rce1-like"/>
    <property type="match status" value="1"/>
</dbReference>
<keyword evidence="4" id="KW-1185">Reference proteome</keyword>
<dbReference type="RefSeq" id="WP_344698458.1">
    <property type="nucleotide sequence ID" value="NZ_BAABBM010000001.1"/>
</dbReference>